<dbReference type="AlphaFoldDB" id="E3H679"/>
<evidence type="ECO:0000256" key="3">
    <source>
        <dbReference type="ARBA" id="ARBA00022840"/>
    </source>
</evidence>
<dbReference type="InterPro" id="IPR003593">
    <property type="entry name" value="AAA+_ATPase"/>
</dbReference>
<evidence type="ECO:0000259" key="4">
    <source>
        <dbReference type="PROSITE" id="PS50893"/>
    </source>
</evidence>
<dbReference type="PROSITE" id="PS50893">
    <property type="entry name" value="ABC_TRANSPORTER_2"/>
    <property type="match status" value="1"/>
</dbReference>
<dbReference type="GO" id="GO:0005524">
    <property type="term" value="F:ATP binding"/>
    <property type="evidence" value="ECO:0007669"/>
    <property type="project" value="UniProtKB-KW"/>
</dbReference>
<feature type="domain" description="ABC transporter" evidence="4">
    <location>
        <begin position="2"/>
        <end position="216"/>
    </location>
</feature>
<dbReference type="InterPro" id="IPR017871">
    <property type="entry name" value="ABC_transporter-like_CS"/>
</dbReference>
<dbReference type="Gene3D" id="3.40.50.300">
    <property type="entry name" value="P-loop containing nucleotide triphosphate hydrolases"/>
    <property type="match status" value="1"/>
</dbReference>
<sequence length="216" mass="24348">MYRLENVKYKDIIYIESLEILPQKITCILGESGGGKTTLIKLLNKMISPTSGDIFYKEKSLRKIDSVELRREVVMLSQSPGIFPGSVRDNLLIGLKFSEKDPADDSELVEIMKKVHLYKSLDDVAENLSGGEKQRVALGRVMLMDPKILLLDEPSSALDEKTEKNIIKEVTDYVKTKNKTLIMVTHSKEIARDHADEIIEMAQGRVIDKKVGDRNG</sequence>
<dbReference type="GO" id="GO:0016887">
    <property type="term" value="F:ATP hydrolysis activity"/>
    <property type="evidence" value="ECO:0007669"/>
    <property type="project" value="InterPro"/>
</dbReference>
<proteinExistence type="predicted"/>
<dbReference type="InterPro" id="IPR015856">
    <property type="entry name" value="ABC_transpr_CbiO/EcfA_su"/>
</dbReference>
<protein>
    <submittedName>
        <fullName evidence="5">ABC transporter related protein</fullName>
    </submittedName>
</protein>
<dbReference type="CDD" id="cd03225">
    <property type="entry name" value="ABC_cobalt_CbiO_domain1"/>
    <property type="match status" value="1"/>
</dbReference>
<dbReference type="OrthoDB" id="9810992at2"/>
<reference evidence="5 6" key="1">
    <citation type="journal article" date="2010" name="Stand. Genomic Sci.">
        <title>Complete genome sequence of Ilyobacter polytropus type strain (CuHbu1).</title>
        <authorList>
            <person name="Sikorski J."/>
            <person name="Chertkov O."/>
            <person name="Lapidus A."/>
            <person name="Nolan M."/>
            <person name="Lucas S."/>
            <person name="Del Rio T.G."/>
            <person name="Tice H."/>
            <person name="Cheng J.F."/>
            <person name="Tapia R."/>
            <person name="Han C."/>
            <person name="Goodwin L."/>
            <person name="Pitluck S."/>
            <person name="Liolios K."/>
            <person name="Ivanova N."/>
            <person name="Mavromatis K."/>
            <person name="Mikhailova N."/>
            <person name="Pati A."/>
            <person name="Chen A."/>
            <person name="Palaniappan K."/>
            <person name="Land M."/>
            <person name="Hauser L."/>
            <person name="Chang Y.J."/>
            <person name="Jeffries C.D."/>
            <person name="Brambilla E."/>
            <person name="Yasawong M."/>
            <person name="Rohde M."/>
            <person name="Pukall R."/>
            <person name="Spring S."/>
            <person name="Goker M."/>
            <person name="Woyke T."/>
            <person name="Bristow J."/>
            <person name="Eisen J.A."/>
            <person name="Markowitz V."/>
            <person name="Hugenholtz P."/>
            <person name="Kyrpides N.C."/>
            <person name="Klenk H.P."/>
        </authorList>
    </citation>
    <scope>NUCLEOTIDE SEQUENCE [LARGE SCALE GENOMIC DNA]</scope>
    <source>
        <strain evidence="6">ATCC 51220 / DSM 2926 / LMG 16218 / CuHBu1</strain>
    </source>
</reference>
<dbReference type="Proteomes" id="UP000006875">
    <property type="component" value="Chromosome"/>
</dbReference>
<dbReference type="EMBL" id="CP002281">
    <property type="protein sequence ID" value="ADO81838.1"/>
    <property type="molecule type" value="Genomic_DNA"/>
</dbReference>
<dbReference type="PROSITE" id="PS00211">
    <property type="entry name" value="ABC_TRANSPORTER_1"/>
    <property type="match status" value="1"/>
</dbReference>
<keyword evidence="2" id="KW-0547">Nucleotide-binding</keyword>
<dbReference type="InterPro" id="IPR027417">
    <property type="entry name" value="P-loop_NTPase"/>
</dbReference>
<dbReference type="PANTHER" id="PTHR43423:SF1">
    <property type="entry name" value="ABC TRANSPORTER I FAMILY MEMBER 17"/>
    <property type="match status" value="1"/>
</dbReference>
<evidence type="ECO:0000256" key="2">
    <source>
        <dbReference type="ARBA" id="ARBA00022741"/>
    </source>
</evidence>
<dbReference type="GO" id="GO:0055085">
    <property type="term" value="P:transmembrane transport"/>
    <property type="evidence" value="ECO:0007669"/>
    <property type="project" value="InterPro"/>
</dbReference>
<dbReference type="Pfam" id="PF00005">
    <property type="entry name" value="ABC_tran"/>
    <property type="match status" value="1"/>
</dbReference>
<evidence type="ECO:0000313" key="5">
    <source>
        <dbReference type="EMBL" id="ADO81838.1"/>
    </source>
</evidence>
<gene>
    <name evidence="5" type="ordered locus">Ilyop_0048</name>
</gene>
<dbReference type="STRING" id="572544.Ilyop_0048"/>
<dbReference type="GO" id="GO:0016020">
    <property type="term" value="C:membrane"/>
    <property type="evidence" value="ECO:0007669"/>
    <property type="project" value="InterPro"/>
</dbReference>
<keyword evidence="6" id="KW-1185">Reference proteome</keyword>
<name>E3H679_ILYPC</name>
<accession>E3H679</accession>
<dbReference type="eggNOG" id="COG1136">
    <property type="taxonomic scope" value="Bacteria"/>
</dbReference>
<organism evidence="5 6">
    <name type="scientific">Ilyobacter polytropus (strain ATCC 51220 / DSM 2926 / LMG 16218 / CuHBu1)</name>
    <dbReference type="NCBI Taxonomy" id="572544"/>
    <lineage>
        <taxon>Bacteria</taxon>
        <taxon>Fusobacteriati</taxon>
        <taxon>Fusobacteriota</taxon>
        <taxon>Fusobacteriia</taxon>
        <taxon>Fusobacteriales</taxon>
        <taxon>Fusobacteriaceae</taxon>
        <taxon>Ilyobacter</taxon>
    </lineage>
</organism>
<dbReference type="PANTHER" id="PTHR43423">
    <property type="entry name" value="ABC TRANSPORTER I FAMILY MEMBER 17"/>
    <property type="match status" value="1"/>
</dbReference>
<keyword evidence="1" id="KW-0813">Transport</keyword>
<dbReference type="HOGENOM" id="CLU_000604_1_22_0"/>
<evidence type="ECO:0000256" key="1">
    <source>
        <dbReference type="ARBA" id="ARBA00022448"/>
    </source>
</evidence>
<dbReference type="KEGG" id="ipo:Ilyop_0048"/>
<keyword evidence="3" id="KW-0067">ATP-binding</keyword>
<dbReference type="SUPFAM" id="SSF52540">
    <property type="entry name" value="P-loop containing nucleoside triphosphate hydrolases"/>
    <property type="match status" value="1"/>
</dbReference>
<dbReference type="RefSeq" id="WP_013386509.1">
    <property type="nucleotide sequence ID" value="NC_014632.1"/>
</dbReference>
<evidence type="ECO:0000313" key="6">
    <source>
        <dbReference type="Proteomes" id="UP000006875"/>
    </source>
</evidence>
<dbReference type="InterPro" id="IPR003439">
    <property type="entry name" value="ABC_transporter-like_ATP-bd"/>
</dbReference>
<dbReference type="SMART" id="SM00382">
    <property type="entry name" value="AAA"/>
    <property type="match status" value="1"/>
</dbReference>